<dbReference type="GO" id="GO:0005634">
    <property type="term" value="C:nucleus"/>
    <property type="evidence" value="ECO:0007669"/>
    <property type="project" value="TreeGrafter"/>
</dbReference>
<organism evidence="3 4">
    <name type="scientific">Mycena venus</name>
    <dbReference type="NCBI Taxonomy" id="2733690"/>
    <lineage>
        <taxon>Eukaryota</taxon>
        <taxon>Fungi</taxon>
        <taxon>Dikarya</taxon>
        <taxon>Basidiomycota</taxon>
        <taxon>Agaricomycotina</taxon>
        <taxon>Agaricomycetes</taxon>
        <taxon>Agaricomycetidae</taxon>
        <taxon>Agaricales</taxon>
        <taxon>Marasmiineae</taxon>
        <taxon>Mycenaceae</taxon>
        <taxon>Mycena</taxon>
    </lineage>
</organism>
<evidence type="ECO:0000256" key="1">
    <source>
        <dbReference type="SAM" id="Phobius"/>
    </source>
</evidence>
<dbReference type="Proteomes" id="UP000620124">
    <property type="component" value="Unassembled WGS sequence"/>
</dbReference>
<dbReference type="AlphaFoldDB" id="A0A8H6Y1Y5"/>
<sequence>MKDYIVVDVRRTDFEDASIAGCLNLPAHSFYPTLSTIVALLASVPLVIFHCNSCKPGGRGPRTAGWYQDACNAQGAGTSRAVVLEGGIKAWVEAFGEDANLTKKL</sequence>
<accession>A0A8H6Y1Y5</accession>
<keyword evidence="4" id="KW-1185">Reference proteome</keyword>
<dbReference type="InterPro" id="IPR036873">
    <property type="entry name" value="Rhodanese-like_dom_sf"/>
</dbReference>
<feature type="domain" description="Rhodanese" evidence="2">
    <location>
        <begin position="2"/>
        <end position="100"/>
    </location>
</feature>
<keyword evidence="1" id="KW-0472">Membrane</keyword>
<dbReference type="GO" id="GO:0004725">
    <property type="term" value="F:protein tyrosine phosphatase activity"/>
    <property type="evidence" value="ECO:0007669"/>
    <property type="project" value="TreeGrafter"/>
</dbReference>
<evidence type="ECO:0000313" key="4">
    <source>
        <dbReference type="Proteomes" id="UP000620124"/>
    </source>
</evidence>
<reference evidence="3" key="1">
    <citation type="submission" date="2020-05" db="EMBL/GenBank/DDBJ databases">
        <title>Mycena genomes resolve the evolution of fungal bioluminescence.</title>
        <authorList>
            <person name="Tsai I.J."/>
        </authorList>
    </citation>
    <scope>NUCLEOTIDE SEQUENCE</scope>
    <source>
        <strain evidence="3">CCC161011</strain>
    </source>
</reference>
<dbReference type="Gene3D" id="3.40.250.10">
    <property type="entry name" value="Rhodanese-like domain"/>
    <property type="match status" value="1"/>
</dbReference>
<dbReference type="PROSITE" id="PS50206">
    <property type="entry name" value="RHODANESE_3"/>
    <property type="match status" value="1"/>
</dbReference>
<name>A0A8H6Y1Y5_9AGAR</name>
<evidence type="ECO:0000313" key="3">
    <source>
        <dbReference type="EMBL" id="KAF7350511.1"/>
    </source>
</evidence>
<protein>
    <submittedName>
        <fullName evidence="3">Rhodanese-like protein</fullName>
    </submittedName>
</protein>
<dbReference type="SUPFAM" id="SSF52821">
    <property type="entry name" value="Rhodanese/Cell cycle control phosphatase"/>
    <property type="match status" value="1"/>
</dbReference>
<dbReference type="Pfam" id="PF00581">
    <property type="entry name" value="Rhodanese"/>
    <property type="match status" value="1"/>
</dbReference>
<dbReference type="OrthoDB" id="8300214at2759"/>
<keyword evidence="1" id="KW-1133">Transmembrane helix</keyword>
<dbReference type="InterPro" id="IPR001763">
    <property type="entry name" value="Rhodanese-like_dom"/>
</dbReference>
<evidence type="ECO:0000259" key="2">
    <source>
        <dbReference type="PROSITE" id="PS50206"/>
    </source>
</evidence>
<proteinExistence type="predicted"/>
<dbReference type="PANTHER" id="PTHR10828:SF50">
    <property type="entry name" value="REDUCTASE (ARC2), PUTATIVE (AFU_ORTHOLOGUE AFUA_6G13400)-RELATED"/>
    <property type="match status" value="1"/>
</dbReference>
<feature type="transmembrane region" description="Helical" evidence="1">
    <location>
        <begin position="30"/>
        <end position="49"/>
    </location>
</feature>
<comment type="caution">
    <text evidence="3">The sequence shown here is derived from an EMBL/GenBank/DDBJ whole genome shotgun (WGS) entry which is preliminary data.</text>
</comment>
<dbReference type="EMBL" id="JACAZI010000010">
    <property type="protein sequence ID" value="KAF7350511.1"/>
    <property type="molecule type" value="Genomic_DNA"/>
</dbReference>
<keyword evidence="1" id="KW-0812">Transmembrane</keyword>
<dbReference type="GO" id="GO:0005737">
    <property type="term" value="C:cytoplasm"/>
    <property type="evidence" value="ECO:0007669"/>
    <property type="project" value="TreeGrafter"/>
</dbReference>
<dbReference type="PANTHER" id="PTHR10828">
    <property type="entry name" value="M-PHASE INDUCER PHOSPHATASE DUAL SPECIFICITY PHOSPHATASE CDC25"/>
    <property type="match status" value="1"/>
</dbReference>
<gene>
    <name evidence="3" type="ORF">MVEN_01356700</name>
</gene>